<dbReference type="Proteomes" id="UP000622547">
    <property type="component" value="Unassembled WGS sequence"/>
</dbReference>
<keyword evidence="3" id="KW-1185">Reference proteome</keyword>
<evidence type="ECO:0000313" key="2">
    <source>
        <dbReference type="EMBL" id="GII40449.1"/>
    </source>
</evidence>
<evidence type="ECO:0000313" key="3">
    <source>
        <dbReference type="Proteomes" id="UP000622547"/>
    </source>
</evidence>
<evidence type="ECO:0000256" key="1">
    <source>
        <dbReference type="SAM" id="MobiDB-lite"/>
    </source>
</evidence>
<sequence length="98" mass="10997">MAEVTNPLYSHLTQLLTRVHKVQDELRTKLDNPTKNMAGGGVWTSPTAQQWGGRLSDQRNKYNSAVDRLDDELVAMIATTPEKCSPEEAKLWRMELGG</sequence>
<gene>
    <name evidence="2" type="ORF">Pph01_54520</name>
</gene>
<feature type="region of interest" description="Disordered" evidence="1">
    <location>
        <begin position="31"/>
        <end position="54"/>
    </location>
</feature>
<dbReference type="AlphaFoldDB" id="A0A8J3U849"/>
<organism evidence="2 3">
    <name type="scientific">Planotetraspora phitsanulokensis</name>
    <dbReference type="NCBI Taxonomy" id="575192"/>
    <lineage>
        <taxon>Bacteria</taxon>
        <taxon>Bacillati</taxon>
        <taxon>Actinomycetota</taxon>
        <taxon>Actinomycetes</taxon>
        <taxon>Streptosporangiales</taxon>
        <taxon>Streptosporangiaceae</taxon>
        <taxon>Planotetraspora</taxon>
    </lineage>
</organism>
<proteinExistence type="predicted"/>
<name>A0A8J3U849_9ACTN</name>
<accession>A0A8J3U849</accession>
<comment type="caution">
    <text evidence="2">The sequence shown here is derived from an EMBL/GenBank/DDBJ whole genome shotgun (WGS) entry which is preliminary data.</text>
</comment>
<dbReference type="EMBL" id="BOOP01000026">
    <property type="protein sequence ID" value="GII40449.1"/>
    <property type="molecule type" value="Genomic_DNA"/>
</dbReference>
<dbReference type="RefSeq" id="WP_204075985.1">
    <property type="nucleotide sequence ID" value="NZ_BAABHI010000002.1"/>
</dbReference>
<reference evidence="2 3" key="1">
    <citation type="submission" date="2021-01" db="EMBL/GenBank/DDBJ databases">
        <title>Whole genome shotgun sequence of Planotetraspora phitsanulokensis NBRC 104273.</title>
        <authorList>
            <person name="Komaki H."/>
            <person name="Tamura T."/>
        </authorList>
    </citation>
    <scope>NUCLEOTIDE SEQUENCE [LARGE SCALE GENOMIC DNA]</scope>
    <source>
        <strain evidence="2 3">NBRC 104273</strain>
    </source>
</reference>
<protein>
    <submittedName>
        <fullName evidence="2">Uncharacterized protein</fullName>
    </submittedName>
</protein>